<feature type="binding site" evidence="8">
    <location>
        <position position="315"/>
    </location>
    <ligand>
        <name>substrate</name>
    </ligand>
</feature>
<dbReference type="Proteomes" id="UP000005085">
    <property type="component" value="Unassembled WGS sequence"/>
</dbReference>
<dbReference type="GO" id="GO:0005829">
    <property type="term" value="C:cytosol"/>
    <property type="evidence" value="ECO:0007669"/>
    <property type="project" value="TreeGrafter"/>
</dbReference>
<keyword evidence="5 8" id="KW-0210">Decarboxylase</keyword>
<dbReference type="InterPro" id="IPR038071">
    <property type="entry name" value="UROD/MetE-like_sf"/>
</dbReference>
<comment type="subunit">
    <text evidence="8">Homodimer.</text>
</comment>
<dbReference type="OrthoDB" id="9806656at2"/>
<proteinExistence type="inferred from homology"/>
<dbReference type="eggNOG" id="COG0407">
    <property type="taxonomic scope" value="Bacteria"/>
</dbReference>
<gene>
    <name evidence="8" type="primary">hemE</name>
    <name evidence="13" type="ORF">HRAG_01271</name>
</gene>
<evidence type="ECO:0000256" key="3">
    <source>
        <dbReference type="ARBA" id="ARBA00012288"/>
    </source>
</evidence>
<sequence>MIFIDACLRKKTPYTPIWMMRQAGRYLDEYKATRKRAKNFIDLCQRVDLATEVTLQPIDILDVDAAILFSDILVIPYEMGLPLEFKEGFGPQFLQTITDEESLGMLKPNAHARLSYVYECVDSVRKRLAKDKALIGFSGAPWTLATYMIEGHGSKSYEKSKKMLYQNPKLLHALLQKLTDEIKQYLSMQIKAGANAVMLFDSWANALEKSKYLEFGWFYLQDIANYLKATFPQIPLIAFPRGVGAFLESLHGKFDVLGIDWQIDMKEAKEKVGDRFVLQGNLEPARLYDYSSMKEGVVSILEVMRNSGHIFNLGHGMIKDLPRENAIALVKLVRELSSKYA</sequence>
<dbReference type="RefSeq" id="WP_005218749.1">
    <property type="nucleotide sequence ID" value="NZ_KI392040.1"/>
</dbReference>
<name>C3XGS5_9HELI</name>
<comment type="caution">
    <text evidence="8">Lacks conserved residue(s) required for the propagation of feature annotation.</text>
</comment>
<keyword evidence="6 8" id="KW-0456">Lyase</keyword>
<evidence type="ECO:0000256" key="1">
    <source>
        <dbReference type="ARBA" id="ARBA00004804"/>
    </source>
</evidence>
<dbReference type="PROSITE" id="PS00906">
    <property type="entry name" value="UROD_1"/>
    <property type="match status" value="1"/>
</dbReference>
<comment type="caution">
    <text evidence="13">The sequence shown here is derived from an EMBL/GenBank/DDBJ whole genome shotgun (WGS) entry which is preliminary data.</text>
</comment>
<dbReference type="Gene3D" id="3.20.20.210">
    <property type="match status" value="1"/>
</dbReference>
<evidence type="ECO:0000256" key="7">
    <source>
        <dbReference type="ARBA" id="ARBA00023244"/>
    </source>
</evidence>
<dbReference type="EC" id="4.1.1.37" evidence="3 8"/>
<keyword evidence="4 8" id="KW-0963">Cytoplasm</keyword>
<dbReference type="CDD" id="cd00717">
    <property type="entry name" value="URO-D"/>
    <property type="match status" value="1"/>
</dbReference>
<evidence type="ECO:0000313" key="13">
    <source>
        <dbReference type="EMBL" id="EEO24214.1"/>
    </source>
</evidence>
<evidence type="ECO:0000256" key="8">
    <source>
        <dbReference type="HAMAP-Rule" id="MF_00218"/>
    </source>
</evidence>
<evidence type="ECO:0000259" key="12">
    <source>
        <dbReference type="PROSITE" id="PS00907"/>
    </source>
</evidence>
<dbReference type="AlphaFoldDB" id="C3XGS5"/>
<dbReference type="PANTHER" id="PTHR21091:SF169">
    <property type="entry name" value="UROPORPHYRINOGEN DECARBOXYLASE"/>
    <property type="match status" value="1"/>
</dbReference>
<comment type="pathway">
    <text evidence="1 8 9">Porphyrin-containing compound metabolism; protoporphyrin-IX biosynthesis; coproporphyrinogen-III from 5-aminolevulinate: step 4/4.</text>
</comment>
<feature type="site" description="Transition state stabilizer" evidence="8">
    <location>
        <position position="71"/>
    </location>
</feature>
<comment type="similarity">
    <text evidence="2 8 10">Belongs to the uroporphyrinogen decarboxylase family.</text>
</comment>
<dbReference type="GO" id="GO:0004853">
    <property type="term" value="F:uroporphyrinogen decarboxylase activity"/>
    <property type="evidence" value="ECO:0007669"/>
    <property type="project" value="UniProtKB-UniRule"/>
</dbReference>
<keyword evidence="14" id="KW-1185">Reference proteome</keyword>
<evidence type="ECO:0000256" key="2">
    <source>
        <dbReference type="ARBA" id="ARBA00009935"/>
    </source>
</evidence>
<evidence type="ECO:0000313" key="14">
    <source>
        <dbReference type="Proteomes" id="UP000005085"/>
    </source>
</evidence>
<comment type="function">
    <text evidence="8">Catalyzes the decarboxylation of four acetate groups of uroporphyrinogen-III to yield coproporphyrinogen-III.</text>
</comment>
<feature type="binding site" evidence="8">
    <location>
        <begin position="21"/>
        <end position="25"/>
    </location>
    <ligand>
        <name>substrate</name>
    </ligand>
</feature>
<feature type="binding site" evidence="8">
    <location>
        <position position="147"/>
    </location>
    <ligand>
        <name>substrate</name>
    </ligand>
</feature>
<dbReference type="FunFam" id="3.20.20.210:FF:000007">
    <property type="entry name" value="Uroporphyrinogen decarboxylase"/>
    <property type="match status" value="1"/>
</dbReference>
<evidence type="ECO:0000256" key="4">
    <source>
        <dbReference type="ARBA" id="ARBA00022490"/>
    </source>
</evidence>
<feature type="domain" description="Uroporphyrinogen decarboxylase (URO-D)" evidence="11">
    <location>
        <begin position="16"/>
        <end position="25"/>
    </location>
</feature>
<feature type="binding site" evidence="8">
    <location>
        <position position="202"/>
    </location>
    <ligand>
        <name>substrate</name>
    </ligand>
</feature>
<dbReference type="UniPathway" id="UPA00251">
    <property type="reaction ID" value="UER00321"/>
</dbReference>
<dbReference type="InterPro" id="IPR006361">
    <property type="entry name" value="Uroporphyrinogen_deCO2ase_HemE"/>
</dbReference>
<dbReference type="HAMAP" id="MF_00218">
    <property type="entry name" value="URO_D"/>
    <property type="match status" value="1"/>
</dbReference>
<dbReference type="InterPro" id="IPR000257">
    <property type="entry name" value="Uroporphyrinogen_deCOase"/>
</dbReference>
<dbReference type="HOGENOM" id="CLU_040933_0_0_7"/>
<dbReference type="SUPFAM" id="SSF51726">
    <property type="entry name" value="UROD/MetE-like"/>
    <property type="match status" value="1"/>
</dbReference>
<dbReference type="EMBL" id="ACDN02000055">
    <property type="protein sequence ID" value="EEO24214.1"/>
    <property type="molecule type" value="Genomic_DNA"/>
</dbReference>
<feature type="binding site" evidence="8">
    <location>
        <position position="71"/>
    </location>
    <ligand>
        <name>substrate</name>
    </ligand>
</feature>
<comment type="catalytic activity">
    <reaction evidence="8 9">
        <text>uroporphyrinogen III + 4 H(+) = coproporphyrinogen III + 4 CO2</text>
        <dbReference type="Rhea" id="RHEA:19865"/>
        <dbReference type="ChEBI" id="CHEBI:15378"/>
        <dbReference type="ChEBI" id="CHEBI:16526"/>
        <dbReference type="ChEBI" id="CHEBI:57308"/>
        <dbReference type="ChEBI" id="CHEBI:57309"/>
        <dbReference type="EC" id="4.1.1.37"/>
    </reaction>
</comment>
<feature type="domain" description="Uroporphyrinogen decarboxylase (URO-D)" evidence="12">
    <location>
        <begin position="135"/>
        <end position="151"/>
    </location>
</feature>
<dbReference type="Pfam" id="PF01208">
    <property type="entry name" value="URO-D"/>
    <property type="match status" value="1"/>
</dbReference>
<evidence type="ECO:0000256" key="6">
    <source>
        <dbReference type="ARBA" id="ARBA00023239"/>
    </source>
</evidence>
<comment type="subcellular location">
    <subcellularLocation>
        <location evidence="8">Cytoplasm</location>
    </subcellularLocation>
</comment>
<evidence type="ECO:0000256" key="9">
    <source>
        <dbReference type="RuleBase" id="RU000554"/>
    </source>
</evidence>
<dbReference type="GO" id="GO:0019353">
    <property type="term" value="P:protoporphyrinogen IX biosynthetic process from glutamate"/>
    <property type="evidence" value="ECO:0007669"/>
    <property type="project" value="TreeGrafter"/>
</dbReference>
<evidence type="ECO:0000259" key="11">
    <source>
        <dbReference type="PROSITE" id="PS00906"/>
    </source>
</evidence>
<reference evidence="13 14" key="1">
    <citation type="journal article" date="2014" name="Genome Announc.">
        <title>Draft genome sequences of six enterohepatic helicobacter species isolated from humans and one from rhesus macaques.</title>
        <authorList>
            <person name="Shen Z."/>
            <person name="Sheh A."/>
            <person name="Young S.K."/>
            <person name="Abouelliel A."/>
            <person name="Ward D.V."/>
            <person name="Earl A.M."/>
            <person name="Fox J.G."/>
        </authorList>
    </citation>
    <scope>NUCLEOTIDE SEQUENCE [LARGE SCALE GENOMIC DNA]</scope>
    <source>
        <strain evidence="13 14">ATCC 43879</strain>
    </source>
</reference>
<evidence type="ECO:0000256" key="5">
    <source>
        <dbReference type="ARBA" id="ARBA00022793"/>
    </source>
</evidence>
<dbReference type="NCBIfam" id="TIGR01464">
    <property type="entry name" value="hemE"/>
    <property type="match status" value="1"/>
</dbReference>
<evidence type="ECO:0000256" key="10">
    <source>
        <dbReference type="RuleBase" id="RU004169"/>
    </source>
</evidence>
<protein>
    <recommendedName>
        <fullName evidence="3 8">Uroporphyrinogen decarboxylase</fullName>
        <shortName evidence="8">UPD</shortName>
        <shortName evidence="8">URO-D</shortName>
        <ecNumber evidence="3 8">4.1.1.37</ecNumber>
    </recommendedName>
</protein>
<dbReference type="PROSITE" id="PS00907">
    <property type="entry name" value="UROD_2"/>
    <property type="match status" value="1"/>
</dbReference>
<accession>C3XGS5</accession>
<dbReference type="PANTHER" id="PTHR21091">
    <property type="entry name" value="METHYLTETRAHYDROFOLATE:HOMOCYSTEINE METHYLTRANSFERASE RELATED"/>
    <property type="match status" value="1"/>
</dbReference>
<organism evidence="13 14">
    <name type="scientific">Helicobacter bilis ATCC 43879</name>
    <dbReference type="NCBI Taxonomy" id="613026"/>
    <lineage>
        <taxon>Bacteria</taxon>
        <taxon>Pseudomonadati</taxon>
        <taxon>Campylobacterota</taxon>
        <taxon>Epsilonproteobacteria</taxon>
        <taxon>Campylobacterales</taxon>
        <taxon>Helicobacteraceae</taxon>
        <taxon>Helicobacter</taxon>
    </lineage>
</organism>
<keyword evidence="7 8" id="KW-0627">Porphyrin biosynthesis</keyword>